<accession>A0A8S9KHM9</accession>
<protein>
    <submittedName>
        <fullName evidence="2">Uncharacterized protein</fullName>
    </submittedName>
</protein>
<reference evidence="2" key="1">
    <citation type="submission" date="2019-12" db="EMBL/GenBank/DDBJ databases">
        <title>Genome sequencing and annotation of Brassica cretica.</title>
        <authorList>
            <person name="Studholme D.J."/>
            <person name="Sarris P.F."/>
        </authorList>
    </citation>
    <scope>NUCLEOTIDE SEQUENCE</scope>
    <source>
        <strain evidence="2">PFS-102/07</strain>
        <tissue evidence="2">Leaf</tissue>
    </source>
</reference>
<feature type="compositionally biased region" description="Low complexity" evidence="1">
    <location>
        <begin position="57"/>
        <end position="67"/>
    </location>
</feature>
<evidence type="ECO:0000256" key="1">
    <source>
        <dbReference type="SAM" id="MobiDB-lite"/>
    </source>
</evidence>
<organism evidence="2">
    <name type="scientific">Brassica cretica</name>
    <name type="common">Mustard</name>
    <dbReference type="NCBI Taxonomy" id="69181"/>
    <lineage>
        <taxon>Eukaryota</taxon>
        <taxon>Viridiplantae</taxon>
        <taxon>Streptophyta</taxon>
        <taxon>Embryophyta</taxon>
        <taxon>Tracheophyta</taxon>
        <taxon>Spermatophyta</taxon>
        <taxon>Magnoliopsida</taxon>
        <taxon>eudicotyledons</taxon>
        <taxon>Gunneridae</taxon>
        <taxon>Pentapetalae</taxon>
        <taxon>rosids</taxon>
        <taxon>malvids</taxon>
        <taxon>Brassicales</taxon>
        <taxon>Brassicaceae</taxon>
        <taxon>Brassiceae</taxon>
        <taxon>Brassica</taxon>
    </lineage>
</organism>
<proteinExistence type="predicted"/>
<dbReference type="EMBL" id="QGKY02000164">
    <property type="protein sequence ID" value="KAF2594790.1"/>
    <property type="molecule type" value="Genomic_DNA"/>
</dbReference>
<name>A0A8S9KHM9_BRACR</name>
<dbReference type="AlphaFoldDB" id="A0A8S9KHM9"/>
<sequence length="67" mass="7187">MESRRNPRAVVDPKVRQVGFFTSSQPDSTHPIASDSTISPSRNSLSPVMIPPPRHNSSAAATSQTAQ</sequence>
<comment type="caution">
    <text evidence="2">The sequence shown here is derived from an EMBL/GenBank/DDBJ whole genome shotgun (WGS) entry which is preliminary data.</text>
</comment>
<gene>
    <name evidence="2" type="ORF">F2Q70_00043650</name>
</gene>
<feature type="region of interest" description="Disordered" evidence="1">
    <location>
        <begin position="21"/>
        <end position="67"/>
    </location>
</feature>
<feature type="compositionally biased region" description="Polar residues" evidence="1">
    <location>
        <begin position="34"/>
        <end position="46"/>
    </location>
</feature>
<evidence type="ECO:0000313" key="2">
    <source>
        <dbReference type="EMBL" id="KAF2594790.1"/>
    </source>
</evidence>